<dbReference type="PANTHER" id="PTHR32440:SF11">
    <property type="entry name" value="METALLOPHOSPHOESTERASE DOMAIN-CONTAINING PROTEIN"/>
    <property type="match status" value="1"/>
</dbReference>
<evidence type="ECO:0000313" key="2">
    <source>
        <dbReference type="EMBL" id="GAA4447768.1"/>
    </source>
</evidence>
<feature type="domain" description="Calcineurin-like phosphoesterase" evidence="1">
    <location>
        <begin position="5"/>
        <end position="206"/>
    </location>
</feature>
<evidence type="ECO:0000313" key="3">
    <source>
        <dbReference type="Proteomes" id="UP001501508"/>
    </source>
</evidence>
<evidence type="ECO:0000259" key="1">
    <source>
        <dbReference type="Pfam" id="PF00149"/>
    </source>
</evidence>
<comment type="caution">
    <text evidence="2">The sequence shown here is derived from an EMBL/GenBank/DDBJ whole genome shotgun (WGS) entry which is preliminary data.</text>
</comment>
<keyword evidence="3" id="KW-1185">Reference proteome</keyword>
<proteinExistence type="predicted"/>
<dbReference type="InterPro" id="IPR004843">
    <property type="entry name" value="Calcineurin-like_PHP"/>
</dbReference>
<organism evidence="2 3">
    <name type="scientific">Ravibacter arvi</name>
    <dbReference type="NCBI Taxonomy" id="2051041"/>
    <lineage>
        <taxon>Bacteria</taxon>
        <taxon>Pseudomonadati</taxon>
        <taxon>Bacteroidota</taxon>
        <taxon>Cytophagia</taxon>
        <taxon>Cytophagales</taxon>
        <taxon>Spirosomataceae</taxon>
        <taxon>Ravibacter</taxon>
    </lineage>
</organism>
<dbReference type="Proteomes" id="UP001501508">
    <property type="component" value="Unassembled WGS sequence"/>
</dbReference>
<dbReference type="Gene3D" id="3.60.21.10">
    <property type="match status" value="1"/>
</dbReference>
<dbReference type="InterPro" id="IPR029052">
    <property type="entry name" value="Metallo-depent_PP-like"/>
</dbReference>
<reference evidence="3" key="1">
    <citation type="journal article" date="2019" name="Int. J. Syst. Evol. Microbiol.">
        <title>The Global Catalogue of Microorganisms (GCM) 10K type strain sequencing project: providing services to taxonomists for standard genome sequencing and annotation.</title>
        <authorList>
            <consortium name="The Broad Institute Genomics Platform"/>
            <consortium name="The Broad Institute Genome Sequencing Center for Infectious Disease"/>
            <person name="Wu L."/>
            <person name="Ma J."/>
        </authorList>
    </citation>
    <scope>NUCLEOTIDE SEQUENCE [LARGE SCALE GENOMIC DNA]</scope>
    <source>
        <strain evidence="3">JCM 31920</strain>
    </source>
</reference>
<dbReference type="EMBL" id="BAABEY010000036">
    <property type="protein sequence ID" value="GAA4447768.1"/>
    <property type="molecule type" value="Genomic_DNA"/>
</dbReference>
<dbReference type="CDD" id="cd07383">
    <property type="entry name" value="MPP_Dcr2"/>
    <property type="match status" value="1"/>
</dbReference>
<dbReference type="SUPFAM" id="SSF56300">
    <property type="entry name" value="Metallo-dependent phosphatases"/>
    <property type="match status" value="1"/>
</dbReference>
<protein>
    <submittedName>
        <fullName evidence="2">Metallophosphoesterase family protein</fullName>
    </submittedName>
</protein>
<dbReference type="Pfam" id="PF00149">
    <property type="entry name" value="Metallophos"/>
    <property type="match status" value="1"/>
</dbReference>
<name>A0ABP8MDS5_9BACT</name>
<accession>A0ABP8MDS5</accession>
<sequence>MEETLDAEKPDLIVYTGDVVTRSPNKKGWDEVLQVAIARRIPYVVTFGNHDDEGDLKREALAEYVATKPYLVNKEVKIPGVSGYLNAALTVEGTNGKPGAIIYALDSRAYSSYPWGKGYDWFAHDQVSWFRNTSASFAGTHREALPALAFFHIPLPEYKLAFDDLGNRRTGVRYEKECPPDVNSGMFLSMLEAGDVMGMFVGHDHTNDYLVEYYDIALAYGACTRGGENYKRGKSGARVIELTQGKRQFHTYIRELDGQKVYGVDFPFPKKKK</sequence>
<gene>
    <name evidence="2" type="ORF">GCM10023091_43230</name>
</gene>
<dbReference type="PANTHER" id="PTHR32440">
    <property type="entry name" value="PHOSPHATASE DCR2-RELATED-RELATED"/>
    <property type="match status" value="1"/>
</dbReference>